<dbReference type="InterPro" id="IPR050855">
    <property type="entry name" value="NDM-1-like"/>
</dbReference>
<dbReference type="InterPro" id="IPR036866">
    <property type="entry name" value="RibonucZ/Hydroxyglut_hydro"/>
</dbReference>
<keyword evidence="2" id="KW-0732">Signal</keyword>
<proteinExistence type="inferred from homology"/>
<dbReference type="InterPro" id="IPR001279">
    <property type="entry name" value="Metallo-B-lactamas"/>
</dbReference>
<gene>
    <name evidence="4" type="ORF">KAK03_09375</name>
</gene>
<dbReference type="RefSeq" id="WP_210853702.1">
    <property type="nucleotide sequence ID" value="NZ_JAGQDD010000005.1"/>
</dbReference>
<comment type="caution">
    <text evidence="4">The sequence shown here is derived from an EMBL/GenBank/DDBJ whole genome shotgun (WGS) entry which is preliminary data.</text>
</comment>
<feature type="domain" description="Metallo-beta-lactamase" evidence="3">
    <location>
        <begin position="63"/>
        <end position="256"/>
    </location>
</feature>
<name>A0A940Y5S0_9BURK</name>
<evidence type="ECO:0000259" key="3">
    <source>
        <dbReference type="SMART" id="SM00849"/>
    </source>
</evidence>
<feature type="chain" id="PRO_5036702214" evidence="2">
    <location>
        <begin position="29"/>
        <end position="329"/>
    </location>
</feature>
<evidence type="ECO:0000313" key="4">
    <source>
        <dbReference type="EMBL" id="MBQ0930699.1"/>
    </source>
</evidence>
<comment type="similarity">
    <text evidence="1">Belongs to the metallo-beta-lactamase superfamily. Class-B beta-lactamase family.</text>
</comment>
<evidence type="ECO:0000256" key="2">
    <source>
        <dbReference type="SAM" id="SignalP"/>
    </source>
</evidence>
<dbReference type="SUPFAM" id="SSF56281">
    <property type="entry name" value="Metallo-hydrolase/oxidoreductase"/>
    <property type="match status" value="1"/>
</dbReference>
<dbReference type="Gene3D" id="3.60.15.10">
    <property type="entry name" value="Ribonuclease Z/Hydroxyacylglutathione hydrolase-like"/>
    <property type="match status" value="1"/>
</dbReference>
<accession>A0A940Y5S0</accession>
<keyword evidence="5" id="KW-1185">Reference proteome</keyword>
<evidence type="ECO:0000313" key="5">
    <source>
        <dbReference type="Proteomes" id="UP000676246"/>
    </source>
</evidence>
<dbReference type="PANTHER" id="PTHR42951">
    <property type="entry name" value="METALLO-BETA-LACTAMASE DOMAIN-CONTAINING"/>
    <property type="match status" value="1"/>
</dbReference>
<dbReference type="EMBL" id="JAGQDD010000005">
    <property type="protein sequence ID" value="MBQ0930699.1"/>
    <property type="molecule type" value="Genomic_DNA"/>
</dbReference>
<reference evidence="4 5" key="1">
    <citation type="submission" date="2021-04" db="EMBL/GenBank/DDBJ databases">
        <title>The genome sequence of Ideonella sp. 3Y2.</title>
        <authorList>
            <person name="Liu Y."/>
        </authorList>
    </citation>
    <scope>NUCLEOTIDE SEQUENCE [LARGE SCALE GENOMIC DNA]</scope>
    <source>
        <strain evidence="4 5">3Y2</strain>
    </source>
</reference>
<dbReference type="AlphaFoldDB" id="A0A940Y5S0"/>
<dbReference type="Pfam" id="PF00753">
    <property type="entry name" value="Lactamase_B"/>
    <property type="match status" value="1"/>
</dbReference>
<dbReference type="PANTHER" id="PTHR42951:SF4">
    <property type="entry name" value="ACYL-COENZYME A THIOESTERASE MBLAC2"/>
    <property type="match status" value="1"/>
</dbReference>
<protein>
    <submittedName>
        <fullName evidence="4">MBL fold metallo-hydrolase</fullName>
    </submittedName>
</protein>
<sequence>MPHPVRRQRRRLLQWAAWSCLPPLAACAAAPVATLGQALEVAPGVYMVPGTGGEVDPANRGRIGNAGFIVGPTGVVVIDSGVSARHGEALLASLRRITALPVRALLLTHVRQEFVFGATSFQHHGVPVWMHPAAARLMAARCDNCLKTLKRVLGEDEMAGSRVARPDRLLADLPAAETELAGLIGRRLRLLVHGPEAHSSGPGDLAVLDESSGTLFAGGLMDAHTIPDVQDARPEGWRAALAALQALPLARIVPGHGPLAAPDLVAQTRRYLDQLDERIAVLLAQGTPLSDVAEAATLPEFADWDQADTIHRRNASIVFLRQERALLLR</sequence>
<dbReference type="SMART" id="SM00849">
    <property type="entry name" value="Lactamase_B"/>
    <property type="match status" value="1"/>
</dbReference>
<dbReference type="CDD" id="cd16282">
    <property type="entry name" value="metallo-hydrolase-like_MBL-fold"/>
    <property type="match status" value="1"/>
</dbReference>
<dbReference type="GO" id="GO:0017001">
    <property type="term" value="P:antibiotic catabolic process"/>
    <property type="evidence" value="ECO:0007669"/>
    <property type="project" value="UniProtKB-ARBA"/>
</dbReference>
<dbReference type="Proteomes" id="UP000676246">
    <property type="component" value="Unassembled WGS sequence"/>
</dbReference>
<feature type="signal peptide" evidence="2">
    <location>
        <begin position="1"/>
        <end position="28"/>
    </location>
</feature>
<organism evidence="4 5">
    <name type="scientific">Ideonella alba</name>
    <dbReference type="NCBI Taxonomy" id="2824118"/>
    <lineage>
        <taxon>Bacteria</taxon>
        <taxon>Pseudomonadati</taxon>
        <taxon>Pseudomonadota</taxon>
        <taxon>Betaproteobacteria</taxon>
        <taxon>Burkholderiales</taxon>
        <taxon>Sphaerotilaceae</taxon>
        <taxon>Ideonella</taxon>
    </lineage>
</organism>
<evidence type="ECO:0000256" key="1">
    <source>
        <dbReference type="ARBA" id="ARBA00005250"/>
    </source>
</evidence>